<accession>A0A3Q7HRT2</accession>
<feature type="transmembrane region" description="Helical" evidence="1">
    <location>
        <begin position="62"/>
        <end position="81"/>
    </location>
</feature>
<keyword evidence="3" id="KW-1185">Reference proteome</keyword>
<proteinExistence type="predicted"/>
<reference evidence="2" key="1">
    <citation type="journal article" date="2012" name="Nature">
        <title>The tomato genome sequence provides insights into fleshy fruit evolution.</title>
        <authorList>
            <consortium name="Tomato Genome Consortium"/>
        </authorList>
    </citation>
    <scope>NUCLEOTIDE SEQUENCE [LARGE SCALE GENOMIC DNA]</scope>
    <source>
        <strain evidence="2">cv. Heinz 1706</strain>
    </source>
</reference>
<reference evidence="2" key="2">
    <citation type="submission" date="2019-01" db="UniProtKB">
        <authorList>
            <consortium name="EnsemblPlants"/>
        </authorList>
    </citation>
    <scope>IDENTIFICATION</scope>
    <source>
        <strain evidence="2">cv. Heinz 1706</strain>
    </source>
</reference>
<keyword evidence="1" id="KW-0472">Membrane</keyword>
<dbReference type="Proteomes" id="UP000004994">
    <property type="component" value="Chromosome 8"/>
</dbReference>
<protein>
    <submittedName>
        <fullName evidence="2">Uncharacterized protein</fullName>
    </submittedName>
</protein>
<sequence>MALTQVSSNFCCVRLRVDQDKYIDIHHFPLSEWSREVVHESKCECTFKVFHALFDRKQGEQIMYFVCVFYPFPSIFFFTILSTSTRN</sequence>
<name>A0A3Q7HRT2_SOLLC</name>
<dbReference type="AlphaFoldDB" id="A0A3Q7HRT2"/>
<dbReference type="Gramene" id="Solyc08g077760.3.1">
    <property type="protein sequence ID" value="Solyc08g077760.3.1.1"/>
    <property type="gene ID" value="Solyc08g077760.3"/>
</dbReference>
<keyword evidence="1" id="KW-1133">Transmembrane helix</keyword>
<dbReference type="EnsemblPlants" id="Solyc08g077760.3.1">
    <property type="protein sequence ID" value="Solyc08g077760.3.1.1"/>
    <property type="gene ID" value="Solyc08g077760.3"/>
</dbReference>
<dbReference type="InParanoid" id="A0A3Q7HRT2"/>
<evidence type="ECO:0000256" key="1">
    <source>
        <dbReference type="SAM" id="Phobius"/>
    </source>
</evidence>
<keyword evidence="1" id="KW-0812">Transmembrane</keyword>
<evidence type="ECO:0000313" key="3">
    <source>
        <dbReference type="Proteomes" id="UP000004994"/>
    </source>
</evidence>
<organism evidence="2">
    <name type="scientific">Solanum lycopersicum</name>
    <name type="common">Tomato</name>
    <name type="synonym">Lycopersicon esculentum</name>
    <dbReference type="NCBI Taxonomy" id="4081"/>
    <lineage>
        <taxon>Eukaryota</taxon>
        <taxon>Viridiplantae</taxon>
        <taxon>Streptophyta</taxon>
        <taxon>Embryophyta</taxon>
        <taxon>Tracheophyta</taxon>
        <taxon>Spermatophyta</taxon>
        <taxon>Magnoliopsida</taxon>
        <taxon>eudicotyledons</taxon>
        <taxon>Gunneridae</taxon>
        <taxon>Pentapetalae</taxon>
        <taxon>asterids</taxon>
        <taxon>lamiids</taxon>
        <taxon>Solanales</taxon>
        <taxon>Solanaceae</taxon>
        <taxon>Solanoideae</taxon>
        <taxon>Solaneae</taxon>
        <taxon>Solanum</taxon>
        <taxon>Solanum subgen. Lycopersicon</taxon>
    </lineage>
</organism>
<evidence type="ECO:0000313" key="2">
    <source>
        <dbReference type="EnsemblPlants" id="Solyc08g077760.3.1.1"/>
    </source>
</evidence>